<dbReference type="InterPro" id="IPR036890">
    <property type="entry name" value="HATPase_C_sf"/>
</dbReference>
<dbReference type="PRINTS" id="PR00344">
    <property type="entry name" value="BCTRLSENSOR"/>
</dbReference>
<organism evidence="6 7">
    <name type="scientific">Algoriphagus namhaensis</name>
    <dbReference type="NCBI Taxonomy" id="915353"/>
    <lineage>
        <taxon>Bacteria</taxon>
        <taxon>Pseudomonadati</taxon>
        <taxon>Bacteroidota</taxon>
        <taxon>Cytophagia</taxon>
        <taxon>Cytophagales</taxon>
        <taxon>Cyclobacteriaceae</taxon>
        <taxon>Algoriphagus</taxon>
    </lineage>
</organism>
<proteinExistence type="predicted"/>
<dbReference type="PANTHER" id="PTHR43065:SF42">
    <property type="entry name" value="TWO-COMPONENT SENSOR PPRA"/>
    <property type="match status" value="1"/>
</dbReference>
<dbReference type="SMART" id="SM00388">
    <property type="entry name" value="HisKA"/>
    <property type="match status" value="1"/>
</dbReference>
<dbReference type="EC" id="2.7.13.3" evidence="2"/>
<evidence type="ECO:0000313" key="7">
    <source>
        <dbReference type="Proteomes" id="UP001595805"/>
    </source>
</evidence>
<name>A0ABV8ASD7_9BACT</name>
<comment type="catalytic activity">
    <reaction evidence="1">
        <text>ATP + protein L-histidine = ADP + protein N-phospho-L-histidine.</text>
        <dbReference type="EC" id="2.7.13.3"/>
    </reaction>
</comment>
<keyword evidence="6" id="KW-0808">Transferase</keyword>
<evidence type="ECO:0000256" key="1">
    <source>
        <dbReference type="ARBA" id="ARBA00000085"/>
    </source>
</evidence>
<dbReference type="PROSITE" id="PS50109">
    <property type="entry name" value="HIS_KIN"/>
    <property type="match status" value="1"/>
</dbReference>
<feature type="coiled-coil region" evidence="4">
    <location>
        <begin position="4"/>
        <end position="42"/>
    </location>
</feature>
<dbReference type="Gene3D" id="3.30.565.10">
    <property type="entry name" value="Histidine kinase-like ATPase, C-terminal domain"/>
    <property type="match status" value="1"/>
</dbReference>
<evidence type="ECO:0000313" key="6">
    <source>
        <dbReference type="EMBL" id="MFC3879826.1"/>
    </source>
</evidence>
<evidence type="ECO:0000256" key="4">
    <source>
        <dbReference type="SAM" id="Coils"/>
    </source>
</evidence>
<reference evidence="7" key="1">
    <citation type="journal article" date="2019" name="Int. J. Syst. Evol. Microbiol.">
        <title>The Global Catalogue of Microorganisms (GCM) 10K type strain sequencing project: providing services to taxonomists for standard genome sequencing and annotation.</title>
        <authorList>
            <consortium name="The Broad Institute Genomics Platform"/>
            <consortium name="The Broad Institute Genome Sequencing Center for Infectious Disease"/>
            <person name="Wu L."/>
            <person name="Ma J."/>
        </authorList>
    </citation>
    <scope>NUCLEOTIDE SEQUENCE [LARGE SCALE GENOMIC DNA]</scope>
    <source>
        <strain evidence="7">CCUG 60523</strain>
    </source>
</reference>
<dbReference type="Proteomes" id="UP001595805">
    <property type="component" value="Unassembled WGS sequence"/>
</dbReference>
<dbReference type="GO" id="GO:0016301">
    <property type="term" value="F:kinase activity"/>
    <property type="evidence" value="ECO:0007669"/>
    <property type="project" value="UniProtKB-KW"/>
</dbReference>
<dbReference type="InterPro" id="IPR036097">
    <property type="entry name" value="HisK_dim/P_sf"/>
</dbReference>
<accession>A0ABV8ASD7</accession>
<dbReference type="InterPro" id="IPR003661">
    <property type="entry name" value="HisK_dim/P_dom"/>
</dbReference>
<comment type="caution">
    <text evidence="6">The sequence shown here is derived from an EMBL/GenBank/DDBJ whole genome shotgun (WGS) entry which is preliminary data.</text>
</comment>
<keyword evidence="3" id="KW-0597">Phosphoprotein</keyword>
<protein>
    <recommendedName>
        <fullName evidence="2">histidine kinase</fullName>
        <ecNumber evidence="2">2.7.13.3</ecNumber>
    </recommendedName>
</protein>
<dbReference type="PANTHER" id="PTHR43065">
    <property type="entry name" value="SENSOR HISTIDINE KINASE"/>
    <property type="match status" value="1"/>
</dbReference>
<dbReference type="EMBL" id="JBHRZS010000006">
    <property type="protein sequence ID" value="MFC3879826.1"/>
    <property type="molecule type" value="Genomic_DNA"/>
</dbReference>
<sequence>MKSAAQLTAENKRLQQSVKEQALELKQKNRELEIEVALERVRSRSLAMHKSDELNKIVSVLYHEMEAFGFAKWACTLQLFDQKSQNIELWSGDYLNEDFQRPYYWYGRENKWINELWLAWESKIPTLSFHLKGKEKTDFDEYLFTKTDYKDFPQEVKTHTKSIDEVYFNLAYFKFGFLVATDMEAIPAENFELLVRFAKVFEQSYTRFLDLQKAEAQAREAQIEVALERVRARAMAMHSSDELISVAIVLREQMQLLGQTELIGAVVELYETHPNYIESWHAFRPAGNQDAPIETGVVLFEKNSCAVLREMIESYQGPLKEYTLEASGEKIIEWYKVLKEVVPELKNSKVPEQEFYHCADFSGGTLLLASLNEPSNEAKELLMRSSKVFDLAYTRFLDLQKAEAQAREAKIEAALERVRSRAMAMHQTNELNEVSMVLYKELKNLDFQFVSCGFEIVLEEEQVLKVWNHDFNQGQLSHFQMPLKGDKTLKERLKAWKSRKAIFLQELDGIALNEHLRIGAPETVKNEKDLISLFNFPDPAYFCLANFSKGGLHVIGKSQVQIDHQKILIRFAKVFDQAYTRFLDLQKAEEQARDAEIELALERVRSRTMAMHQSEELSEVAALLFDQLKILGAQLWTAGFAICKKDEVLVEKWMSSPIPGQMFNHLFIPYNADHGEQRMYDTWKNQQALHSYAQGGKELKDIYDHLMEIPSFKANFQKVIDFGRPLPVWQKNHVAAYKYGYLLIITEEEFEEEYIFPRFAKVFEQTYTRFLDLEKAEAQAREAEIELALERVRAKSMEMHHSDDLKEVVAVLYEQINRLKIAAWGSGIIIFNEPKDYQELWLSTDANDTHPRSYKIHGQENRLIKELWRIWKKRLENQHIDLVGDIKEDYDNYAFTKTELKNLPIKTINAIRSMPDSYVSLAWMKCGLLALYDDTSSLSEASFVVLRRFAKVFDQAYTRFLDLQRAEAQAKESQIEAALERVRSRTMAMQKSEELTDVAALLFNQVSEMGIKVWTAGFNVWSKDNNYYTDYITSPKGGFIKPYTVDTQQDPVLKEVSDARKSGMDYFLQYAEGEPLRQMYLTLTRFGDEKQYEIILRDGFQFPSHQYHHFIFGQEVSLMFVSFEAVPEARDIFQRFGKVFEQTYTRFLDLQKAEAQAREAQIEAALERVRSTAMAMHSSEDLHRVAEELRKQIGQLDYKDLETCAIHLYDESPDYLVSWAASLSPNSESEILQSQNRFPKKGVSVLEELIARYNGPEEDYVVVNEGEKMTGFLEMLKEIAPETHQLIKNTYKDFAPEDYRSYWTVSDFKGGSLLMTTFQRPDAETHQLLRRFADVFGLAYRRFVDLKNAENQARESQIQLALERVRARTMAMHKSEELIELNAVILQQVRDLGVEIFAAGIHITDPNKPISETWIGDPVDGQMPRTLIDHSEDQLLVKMYEGWKSGKKLIIELMEGDELKNHFQNMAKMIPQQKIFEELVPPDRIYFHLAYFSYGFFVFATVEPCSENHDIFTRFAKVFEQTYTRFLDLKKAEAQAREAEIEVALERVRAKMMAMHKSEELREVIGTIFNQLQLLGFDAPGSALIIFDKDLAAEHWMTGFSKSEFPESYKIPYVDHPYFTDLLKEWKNDTTFREFYFEGKLKIQYAEWCLENSDFKRMPSEFKKEMLDPARMVISDAFNKYGMLEIIGSESLTQEKISILNRFSKVFEQTYTRFLDLQKVEAQARESQIEASLEKIRSRSLAMHSSEELQEVINLVFERIQDLSIPIDSAAINILEKEDPKHYKVWIQNTTRAYSTCIKVPFYEENIMGKEVASVIRGHKKSLNKKFSKKVKNNWLRYMFKHSDFGRMPVELQQYSLNKPALMVGMSSKSHAAIIIYRYEGSIFTEAEMDVLDRFSAIFDQAYTRFLDLKKAEAQARESQIEAALERVRSSAMAMQKSSHLKEVVRVMIENLNALDVETRLCEILLFGNNFDSWKSWIYVGSGKNLLDFEFSGPYFNHPFNEHHKNAFQKGLKYTSYVLEGEDKKSFDKLFDKHMTGSNLNQLKELVFPIKRTVFSLAFLSQGAVLVGSDQPLSKEGSSILERFAKVVDFTYTRVEDLQKAEKRTLEAIKQSSLDRVRAEIASMRNTEDLQRITPLIWRELLTLGVPFFRCGLMIVDEKEEKVRFYLSTPDGKPLAALNLDFDSNNISTNGVKYWRKQEPYVDHWNQEEFLAFSKTLLAEHQIQNVKTYQGGEAPPESLTLQFIPFPQGMLYVGSKEDLSPAQIELVQNLADAFSVAYARYEDFKQLEDAKSQIEQTLSELKSTQAQLIQSEKMASLGELTAGIAHEIQNPLNFVNNFSEVSGELVEEMNEELEKGDIEEAKFIAQDLRDNLIKINHHGKRADAIVKGMLEHSRINKGEKAPTDLNALADEFVRLSYHGLRAKDKSFNADFKLELDPQLPKVNLVASDIGRVILNLVNNAFYAVHEKAKSATHDYSPEVIVRSKKTEKGIELFVQDNGPGIPDSIKEKIFQPFFTTKPTGSGTGLGLSLSYDIVKAHGGELKVSSKNGGETIFTLVIPAT</sequence>
<gene>
    <name evidence="6" type="ORF">ACFOSV_06545</name>
</gene>
<dbReference type="Pfam" id="PF02518">
    <property type="entry name" value="HATPase_c"/>
    <property type="match status" value="1"/>
</dbReference>
<keyword evidence="7" id="KW-1185">Reference proteome</keyword>
<evidence type="ECO:0000256" key="3">
    <source>
        <dbReference type="ARBA" id="ARBA00022553"/>
    </source>
</evidence>
<dbReference type="SUPFAM" id="SSF47384">
    <property type="entry name" value="Homodimeric domain of signal transducing histidine kinase"/>
    <property type="match status" value="1"/>
</dbReference>
<dbReference type="InterPro" id="IPR005467">
    <property type="entry name" value="His_kinase_dom"/>
</dbReference>
<dbReference type="Gene3D" id="1.10.287.130">
    <property type="match status" value="1"/>
</dbReference>
<dbReference type="CDD" id="cd00082">
    <property type="entry name" value="HisKA"/>
    <property type="match status" value="1"/>
</dbReference>
<feature type="domain" description="Histidine kinase" evidence="5">
    <location>
        <begin position="2323"/>
        <end position="2560"/>
    </location>
</feature>
<keyword evidence="6" id="KW-0418">Kinase</keyword>
<evidence type="ECO:0000259" key="5">
    <source>
        <dbReference type="PROSITE" id="PS50109"/>
    </source>
</evidence>
<dbReference type="SUPFAM" id="SSF55874">
    <property type="entry name" value="ATPase domain of HSP90 chaperone/DNA topoisomerase II/histidine kinase"/>
    <property type="match status" value="1"/>
</dbReference>
<dbReference type="InterPro" id="IPR003594">
    <property type="entry name" value="HATPase_dom"/>
</dbReference>
<keyword evidence="4" id="KW-0175">Coiled coil</keyword>
<evidence type="ECO:0000256" key="2">
    <source>
        <dbReference type="ARBA" id="ARBA00012438"/>
    </source>
</evidence>
<dbReference type="InterPro" id="IPR004358">
    <property type="entry name" value="Sig_transdc_His_kin-like_C"/>
</dbReference>
<dbReference type="RefSeq" id="WP_377904615.1">
    <property type="nucleotide sequence ID" value="NZ_JBHRZS010000006.1"/>
</dbReference>
<dbReference type="SMART" id="SM00387">
    <property type="entry name" value="HATPase_c"/>
    <property type="match status" value="1"/>
</dbReference>